<dbReference type="Proteomes" id="UP000243499">
    <property type="component" value="Chromosome 5"/>
</dbReference>
<reference evidence="1" key="1">
    <citation type="submission" date="2018-04" db="EMBL/GenBank/DDBJ databases">
        <title>WGS assembly of Panicum hallii.</title>
        <authorList>
            <person name="Lovell J."/>
            <person name="Jenkins J."/>
            <person name="Lowry D."/>
            <person name="Mamidi S."/>
            <person name="Sreedasyam A."/>
            <person name="Weng X."/>
            <person name="Barry K."/>
            <person name="Bonette J."/>
            <person name="Campitelli B."/>
            <person name="Daum C."/>
            <person name="Gordon S."/>
            <person name="Gould B."/>
            <person name="Lipzen A."/>
            <person name="Macqueen A."/>
            <person name="Palacio-Mejia J."/>
            <person name="Plott C."/>
            <person name="Shakirov E."/>
            <person name="Shu S."/>
            <person name="Yoshinaga Y."/>
            <person name="Zane M."/>
            <person name="Rokhsar D."/>
            <person name="Grimwood J."/>
            <person name="Schmutz J."/>
            <person name="Juenger T."/>
        </authorList>
    </citation>
    <scope>NUCLEOTIDE SEQUENCE [LARGE SCALE GENOMIC DNA]</scope>
    <source>
        <strain evidence="1">FIL2</strain>
    </source>
</reference>
<evidence type="ECO:0000313" key="1">
    <source>
        <dbReference type="EMBL" id="PAN29474.2"/>
    </source>
</evidence>
<name>A0A2S3HTI1_9POAL</name>
<dbReference type="EMBL" id="CM008050">
    <property type="protein sequence ID" value="PAN29474.2"/>
    <property type="molecule type" value="Genomic_DNA"/>
</dbReference>
<dbReference type="Gramene" id="PAN29474">
    <property type="protein sequence ID" value="PAN29474"/>
    <property type="gene ID" value="PAHAL_5G227600"/>
</dbReference>
<proteinExistence type="predicted"/>
<dbReference type="AlphaFoldDB" id="A0A2S3HTI1"/>
<organism evidence="1">
    <name type="scientific">Panicum hallii</name>
    <dbReference type="NCBI Taxonomy" id="206008"/>
    <lineage>
        <taxon>Eukaryota</taxon>
        <taxon>Viridiplantae</taxon>
        <taxon>Streptophyta</taxon>
        <taxon>Embryophyta</taxon>
        <taxon>Tracheophyta</taxon>
        <taxon>Spermatophyta</taxon>
        <taxon>Magnoliopsida</taxon>
        <taxon>Liliopsida</taxon>
        <taxon>Poales</taxon>
        <taxon>Poaceae</taxon>
        <taxon>PACMAD clade</taxon>
        <taxon>Panicoideae</taxon>
        <taxon>Panicodae</taxon>
        <taxon>Paniceae</taxon>
        <taxon>Panicinae</taxon>
        <taxon>Panicum</taxon>
        <taxon>Panicum sect. Panicum</taxon>
    </lineage>
</organism>
<gene>
    <name evidence="1" type="ORF">PAHAL_5G227600</name>
</gene>
<protein>
    <submittedName>
        <fullName evidence="1">Uncharacterized protein</fullName>
    </submittedName>
</protein>
<sequence>MNQIHPPQCWERKEGWGGAASAASVVHPYFAAVESVCVYSLSAHGNWSQQCARSGTVAPP</sequence>
<accession>A0A2S3HTI1</accession>